<sequence>MDYSIPEQTKLLLNEGMLENPLIASDLPTGAAEAASKIFFTGSDLPSIPVNWSFAESISALKAFEAILVNVLLKRKYGLEPVSITIDTDHAQLLIMSSMLWTIDPAGENLSAMSNLTSPQGRAKLSRYFPDCDIHRSKSSIYRMAATKIYKTLDGKFFHVHGSMNPDPTLDSIDMPHDMEFESIPEASAAIGEVVAKLTADELQHRAADIYKQAGTICYTREQFRESEHGKANAHVGLFEIREHPNPQQKPCWWPDVPQTSAERPLAGLKVVDLSRVIAAPAITRGLAELGASVMRIVAPHLRDMSALHFDMDHGKWNALLDLREEKDRATLRELVLEADVVVQGYRPGVLDKYGFGEKDIVEMVQDRGCGIIYVRENWYGWNGPWKNRSGWQQISDANCGGSYEFGRAMGNDEPVTPVFPNSDYSTGVVGVAGVLTSLIRRAENGGSYSIDIAFNYYSTWLVNSVGMYPDPVWQDLWKNNGSLVFQHDQPMQTMLAAVMFCIMKHSANKLFRPHDFTAYYCRYLQKDVKLVAPSCSSRTVRSSPDTASARGRTVSTSQGGRPT</sequence>
<dbReference type="PANTHER" id="PTHR48229:SF2">
    <property type="entry name" value="CAIB_BAIF FAMILY PROTEIN"/>
    <property type="match status" value="1"/>
</dbReference>
<feature type="region of interest" description="Disordered" evidence="2">
    <location>
        <begin position="538"/>
        <end position="564"/>
    </location>
</feature>
<reference evidence="3 4" key="1">
    <citation type="submission" date="2024-03" db="EMBL/GenBank/DDBJ databases">
        <title>A high-quality draft genome sequence of Diaporthe vaccinii, a causative agent of upright dieback and viscid rot disease in cranberry plants.</title>
        <authorList>
            <person name="Sarrasin M."/>
            <person name="Lang B.F."/>
            <person name="Burger G."/>
        </authorList>
    </citation>
    <scope>NUCLEOTIDE SEQUENCE [LARGE SCALE GENOMIC DNA]</scope>
    <source>
        <strain evidence="3 4">IS7</strain>
    </source>
</reference>
<name>A0ABR4FCJ6_9PEZI</name>
<comment type="caution">
    <text evidence="3">The sequence shown here is derived from an EMBL/GenBank/DDBJ whole genome shotgun (WGS) entry which is preliminary data.</text>
</comment>
<dbReference type="InterPro" id="IPR003673">
    <property type="entry name" value="CoA-Trfase_fam_III"/>
</dbReference>
<dbReference type="Proteomes" id="UP001600888">
    <property type="component" value="Unassembled WGS sequence"/>
</dbReference>
<comment type="similarity">
    <text evidence="1">Belongs to the CoA-transferase III family.</text>
</comment>
<dbReference type="PANTHER" id="PTHR48229">
    <property type="entry name" value="CAIB/BAIF FAMILY ENZYME (AFU_ORTHOLOGUE AFUA_1G05360)-RELATED"/>
    <property type="match status" value="1"/>
</dbReference>
<evidence type="ECO:0000313" key="3">
    <source>
        <dbReference type="EMBL" id="KAL2292415.1"/>
    </source>
</evidence>
<dbReference type="Pfam" id="PF02515">
    <property type="entry name" value="CoA_transf_3"/>
    <property type="match status" value="1"/>
</dbReference>
<evidence type="ECO:0000313" key="4">
    <source>
        <dbReference type="Proteomes" id="UP001600888"/>
    </source>
</evidence>
<dbReference type="EMBL" id="JBAWTH010000003">
    <property type="protein sequence ID" value="KAL2292415.1"/>
    <property type="molecule type" value="Genomic_DNA"/>
</dbReference>
<feature type="compositionally biased region" description="Polar residues" evidence="2">
    <location>
        <begin position="538"/>
        <end position="547"/>
    </location>
</feature>
<evidence type="ECO:0008006" key="5">
    <source>
        <dbReference type="Google" id="ProtNLM"/>
    </source>
</evidence>
<keyword evidence="4" id="KW-1185">Reference proteome</keyword>
<evidence type="ECO:0000256" key="2">
    <source>
        <dbReference type="SAM" id="MobiDB-lite"/>
    </source>
</evidence>
<dbReference type="InterPro" id="IPR023606">
    <property type="entry name" value="CoA-Trfase_III_dom_1_sf"/>
</dbReference>
<gene>
    <name evidence="3" type="ORF">FJTKL_09389</name>
</gene>
<evidence type="ECO:0000256" key="1">
    <source>
        <dbReference type="ARBA" id="ARBA00008383"/>
    </source>
</evidence>
<feature type="compositionally biased region" description="Polar residues" evidence="2">
    <location>
        <begin position="554"/>
        <end position="564"/>
    </location>
</feature>
<proteinExistence type="inferred from homology"/>
<dbReference type="SUPFAM" id="SSF89796">
    <property type="entry name" value="CoA-transferase family III (CaiB/BaiF)"/>
    <property type="match status" value="2"/>
</dbReference>
<dbReference type="Gene3D" id="3.40.50.10540">
    <property type="entry name" value="Crotonobetainyl-coa:carnitine coa-transferase, domain 1"/>
    <property type="match status" value="1"/>
</dbReference>
<organism evidence="3 4">
    <name type="scientific">Diaporthe vaccinii</name>
    <dbReference type="NCBI Taxonomy" id="105482"/>
    <lineage>
        <taxon>Eukaryota</taxon>
        <taxon>Fungi</taxon>
        <taxon>Dikarya</taxon>
        <taxon>Ascomycota</taxon>
        <taxon>Pezizomycotina</taxon>
        <taxon>Sordariomycetes</taxon>
        <taxon>Sordariomycetidae</taxon>
        <taxon>Diaporthales</taxon>
        <taxon>Diaporthaceae</taxon>
        <taxon>Diaporthe</taxon>
        <taxon>Diaporthe eres species complex</taxon>
    </lineage>
</organism>
<protein>
    <recommendedName>
        <fullName evidence="5">CAIB/BAIF family enzyme</fullName>
    </recommendedName>
</protein>
<dbReference type="InterPro" id="IPR052985">
    <property type="entry name" value="CoA-trans_III_biosynth/detox"/>
</dbReference>
<accession>A0ABR4FCJ6</accession>